<evidence type="ECO:0000256" key="2">
    <source>
        <dbReference type="ARBA" id="ARBA00023043"/>
    </source>
</evidence>
<dbReference type="Proteomes" id="UP000274504">
    <property type="component" value="Unassembled WGS sequence"/>
</dbReference>
<name>A0A0R3SZ61_HYMDI</name>
<dbReference type="Gene3D" id="1.25.40.20">
    <property type="entry name" value="Ankyrin repeat-containing domain"/>
    <property type="match status" value="2"/>
</dbReference>
<dbReference type="PANTHER" id="PTHR24198">
    <property type="entry name" value="ANKYRIN REPEAT AND PROTEIN KINASE DOMAIN-CONTAINING PROTEIN"/>
    <property type="match status" value="1"/>
</dbReference>
<reference evidence="6" key="1">
    <citation type="submission" date="2017-02" db="UniProtKB">
        <authorList>
            <consortium name="WormBaseParasite"/>
        </authorList>
    </citation>
    <scope>IDENTIFICATION</scope>
</reference>
<dbReference type="SUPFAM" id="SSF48403">
    <property type="entry name" value="Ankyrin repeat"/>
    <property type="match status" value="1"/>
</dbReference>
<reference evidence="4 5" key="2">
    <citation type="submission" date="2018-11" db="EMBL/GenBank/DDBJ databases">
        <authorList>
            <consortium name="Pathogen Informatics"/>
        </authorList>
    </citation>
    <scope>NUCLEOTIDE SEQUENCE [LARGE SCALE GENOMIC DNA]</scope>
</reference>
<evidence type="ECO:0000313" key="6">
    <source>
        <dbReference type="WBParaSite" id="HDID_0001105701-mRNA-1"/>
    </source>
</evidence>
<dbReference type="SMART" id="SM00248">
    <property type="entry name" value="ANK"/>
    <property type="match status" value="8"/>
</dbReference>
<evidence type="ECO:0000256" key="1">
    <source>
        <dbReference type="ARBA" id="ARBA00022737"/>
    </source>
</evidence>
<dbReference type="EMBL" id="UYSG01012372">
    <property type="protein sequence ID" value="VDL64683.1"/>
    <property type="molecule type" value="Genomic_DNA"/>
</dbReference>
<dbReference type="InterPro" id="IPR002110">
    <property type="entry name" value="Ankyrin_rpt"/>
</dbReference>
<feature type="repeat" description="ANK" evidence="3">
    <location>
        <begin position="239"/>
        <end position="271"/>
    </location>
</feature>
<feature type="repeat" description="ANK" evidence="3">
    <location>
        <begin position="206"/>
        <end position="238"/>
    </location>
</feature>
<feature type="repeat" description="ANK" evidence="3">
    <location>
        <begin position="105"/>
        <end position="137"/>
    </location>
</feature>
<keyword evidence="2 3" id="KW-0040">ANK repeat</keyword>
<dbReference type="PROSITE" id="PS50088">
    <property type="entry name" value="ANK_REPEAT"/>
    <property type="match status" value="5"/>
</dbReference>
<gene>
    <name evidence="4" type="ORF">HDID_LOCUS11054</name>
</gene>
<dbReference type="OrthoDB" id="7464126at2759"/>
<keyword evidence="1" id="KW-0677">Repeat</keyword>
<protein>
    <submittedName>
        <fullName evidence="6">ANK_REP_REGION domain-containing protein</fullName>
    </submittedName>
</protein>
<proteinExistence type="predicted"/>
<dbReference type="PANTHER" id="PTHR24198:SF165">
    <property type="entry name" value="ANKYRIN REPEAT-CONTAINING PROTEIN-RELATED"/>
    <property type="match status" value="1"/>
</dbReference>
<dbReference type="PROSITE" id="PS50297">
    <property type="entry name" value="ANK_REP_REGION"/>
    <property type="match status" value="2"/>
</dbReference>
<dbReference type="Pfam" id="PF12796">
    <property type="entry name" value="Ank_2"/>
    <property type="match status" value="3"/>
</dbReference>
<feature type="repeat" description="ANK" evidence="3">
    <location>
        <begin position="72"/>
        <end position="104"/>
    </location>
</feature>
<dbReference type="STRING" id="6216.A0A0R3SZ61"/>
<evidence type="ECO:0000256" key="3">
    <source>
        <dbReference type="PROSITE-ProRule" id="PRU00023"/>
    </source>
</evidence>
<accession>A0A0R3SZ61</accession>
<sequence length="301" mass="33051">MSKIQLTEQLLDTVENQDVNAAENLIKAGANVNGRRVVDSATPLIIAAETENLKMMKMLLNRGAAVHAMDSDCDSAIHISATRGHLEGIKLLMSEGSLANIGNIYLATPLMLASTEGYYSIVDYLLKNGVTMQYQVNKNRESELTLACCSVGHFDIVKLLLDAADPSRDRKEEINYAILNAMISENASIVRLLLEHEADPNFSDPNYSQPIFSAIRGNNLEILNLLIAYEADVNARDIDGYTPLMTAVMVENETIVSRLIEAGADVHAENEESNETVLSLAEERPNKVIIETIRNAMKSSL</sequence>
<evidence type="ECO:0000313" key="5">
    <source>
        <dbReference type="Proteomes" id="UP000274504"/>
    </source>
</evidence>
<feature type="repeat" description="ANK" evidence="3">
    <location>
        <begin position="39"/>
        <end position="71"/>
    </location>
</feature>
<dbReference type="InterPro" id="IPR036770">
    <property type="entry name" value="Ankyrin_rpt-contain_sf"/>
</dbReference>
<organism evidence="6">
    <name type="scientific">Hymenolepis diminuta</name>
    <name type="common">Rat tapeworm</name>
    <dbReference type="NCBI Taxonomy" id="6216"/>
    <lineage>
        <taxon>Eukaryota</taxon>
        <taxon>Metazoa</taxon>
        <taxon>Spiralia</taxon>
        <taxon>Lophotrochozoa</taxon>
        <taxon>Platyhelminthes</taxon>
        <taxon>Cestoda</taxon>
        <taxon>Eucestoda</taxon>
        <taxon>Cyclophyllidea</taxon>
        <taxon>Hymenolepididae</taxon>
        <taxon>Hymenolepis</taxon>
    </lineage>
</organism>
<evidence type="ECO:0000313" key="4">
    <source>
        <dbReference type="EMBL" id="VDL64683.1"/>
    </source>
</evidence>
<dbReference type="AlphaFoldDB" id="A0A0R3SZ61"/>
<dbReference type="WBParaSite" id="HDID_0001105701-mRNA-1">
    <property type="protein sequence ID" value="HDID_0001105701-mRNA-1"/>
    <property type="gene ID" value="HDID_0001105701"/>
</dbReference>